<dbReference type="AlphaFoldDB" id="A0A0V0R1U1"/>
<evidence type="ECO:0000256" key="4">
    <source>
        <dbReference type="ARBA" id="ARBA00022989"/>
    </source>
</evidence>
<evidence type="ECO:0000256" key="6">
    <source>
        <dbReference type="SAM" id="MobiDB-lite"/>
    </source>
</evidence>
<comment type="similarity">
    <text evidence="2">Belongs to the PER33/POM33 family.</text>
</comment>
<evidence type="ECO:0000256" key="1">
    <source>
        <dbReference type="ARBA" id="ARBA00004141"/>
    </source>
</evidence>
<dbReference type="GO" id="GO:0005783">
    <property type="term" value="C:endoplasmic reticulum"/>
    <property type="evidence" value="ECO:0007669"/>
    <property type="project" value="TreeGrafter"/>
</dbReference>
<dbReference type="Pfam" id="PF03661">
    <property type="entry name" value="TMEM33_Pom33"/>
    <property type="match status" value="1"/>
</dbReference>
<keyword evidence="4 7" id="KW-1133">Transmembrane helix</keyword>
<dbReference type="InterPro" id="IPR051645">
    <property type="entry name" value="PER33/POM33_regulator"/>
</dbReference>
<dbReference type="GO" id="GO:0016020">
    <property type="term" value="C:membrane"/>
    <property type="evidence" value="ECO:0007669"/>
    <property type="project" value="UniProtKB-SubCell"/>
</dbReference>
<feature type="transmembrane region" description="Helical" evidence="7">
    <location>
        <begin position="263"/>
        <end position="280"/>
    </location>
</feature>
<evidence type="ECO:0000256" key="7">
    <source>
        <dbReference type="SAM" id="Phobius"/>
    </source>
</evidence>
<accession>A0A0V0R1U1</accession>
<feature type="transmembrane region" description="Helical" evidence="7">
    <location>
        <begin position="286"/>
        <end position="302"/>
    </location>
</feature>
<protein>
    <submittedName>
        <fullName evidence="8">Uncharacterized protein</fullName>
    </submittedName>
</protein>
<feature type="region of interest" description="Disordered" evidence="6">
    <location>
        <begin position="1"/>
        <end position="20"/>
    </location>
</feature>
<keyword evidence="3 7" id="KW-0812">Transmembrane</keyword>
<dbReference type="InterPro" id="IPR005344">
    <property type="entry name" value="TMEM33/Pom33"/>
</dbReference>
<dbReference type="GO" id="GO:0061024">
    <property type="term" value="P:membrane organization"/>
    <property type="evidence" value="ECO:0007669"/>
    <property type="project" value="TreeGrafter"/>
</dbReference>
<name>A0A0V0R1U1_PSEPJ</name>
<feature type="transmembrane region" description="Helical" evidence="7">
    <location>
        <begin position="159"/>
        <end position="176"/>
    </location>
</feature>
<proteinExistence type="inferred from homology"/>
<dbReference type="GO" id="GO:0071786">
    <property type="term" value="P:endoplasmic reticulum tubular network organization"/>
    <property type="evidence" value="ECO:0007669"/>
    <property type="project" value="TreeGrafter"/>
</dbReference>
<dbReference type="OMA" id="KKIWYRD"/>
<reference evidence="8 9" key="1">
    <citation type="journal article" date="2015" name="Sci. Rep.">
        <title>Genome of the facultative scuticociliatosis pathogen Pseudocohnilembus persalinus provides insight into its virulence through horizontal gene transfer.</title>
        <authorList>
            <person name="Xiong J."/>
            <person name="Wang G."/>
            <person name="Cheng J."/>
            <person name="Tian M."/>
            <person name="Pan X."/>
            <person name="Warren A."/>
            <person name="Jiang C."/>
            <person name="Yuan D."/>
            <person name="Miao W."/>
        </authorList>
    </citation>
    <scope>NUCLEOTIDE SEQUENCE [LARGE SCALE GENOMIC DNA]</scope>
    <source>
        <strain evidence="8">36N120E</strain>
    </source>
</reference>
<evidence type="ECO:0000256" key="3">
    <source>
        <dbReference type="ARBA" id="ARBA00022692"/>
    </source>
</evidence>
<feature type="transmembrane region" description="Helical" evidence="7">
    <location>
        <begin position="213"/>
        <end position="233"/>
    </location>
</feature>
<dbReference type="EMBL" id="LDAU01000066">
    <property type="protein sequence ID" value="KRX08282.1"/>
    <property type="molecule type" value="Genomic_DNA"/>
</dbReference>
<dbReference type="PANTHER" id="PTHR12703">
    <property type="entry name" value="TRANSMEMBRANE PROTEIN 33"/>
    <property type="match status" value="1"/>
</dbReference>
<evidence type="ECO:0000313" key="9">
    <source>
        <dbReference type="Proteomes" id="UP000054937"/>
    </source>
</evidence>
<evidence type="ECO:0000256" key="2">
    <source>
        <dbReference type="ARBA" id="ARBA00007322"/>
    </source>
</evidence>
<organism evidence="8 9">
    <name type="scientific">Pseudocohnilembus persalinus</name>
    <name type="common">Ciliate</name>
    <dbReference type="NCBI Taxonomy" id="266149"/>
    <lineage>
        <taxon>Eukaryota</taxon>
        <taxon>Sar</taxon>
        <taxon>Alveolata</taxon>
        <taxon>Ciliophora</taxon>
        <taxon>Intramacronucleata</taxon>
        <taxon>Oligohymenophorea</taxon>
        <taxon>Scuticociliatia</taxon>
        <taxon>Philasterida</taxon>
        <taxon>Pseudocohnilembidae</taxon>
        <taxon>Pseudocohnilembus</taxon>
    </lineage>
</organism>
<comment type="subcellular location">
    <subcellularLocation>
        <location evidence="1">Membrane</location>
        <topology evidence="1">Multi-pass membrane protein</topology>
    </subcellularLocation>
</comment>
<gene>
    <name evidence="8" type="ORF">PPERSA_01743</name>
</gene>
<feature type="region of interest" description="Disordered" evidence="6">
    <location>
        <begin position="72"/>
        <end position="124"/>
    </location>
</feature>
<keyword evidence="5 7" id="KW-0472">Membrane</keyword>
<dbReference type="InParanoid" id="A0A0V0R1U1"/>
<feature type="compositionally biased region" description="Basic and acidic residues" evidence="6">
    <location>
        <begin position="80"/>
        <end position="124"/>
    </location>
</feature>
<evidence type="ECO:0000313" key="8">
    <source>
        <dbReference type="EMBL" id="KRX08282.1"/>
    </source>
</evidence>
<evidence type="ECO:0000256" key="5">
    <source>
        <dbReference type="ARBA" id="ARBA00023136"/>
    </source>
</evidence>
<dbReference type="Proteomes" id="UP000054937">
    <property type="component" value="Unassembled WGS sequence"/>
</dbReference>
<keyword evidence="9" id="KW-1185">Reference proteome</keyword>
<dbReference type="OrthoDB" id="2423701at2759"/>
<dbReference type="PANTHER" id="PTHR12703:SF4">
    <property type="entry name" value="TRANSMEMBRANE PROTEIN 33"/>
    <property type="match status" value="1"/>
</dbReference>
<sequence length="363" mass="43936">MSSIDNSKKQNEIQKKKQEEFENYNFEIDLRWKEFIEHDLKDQIPKNASEKVIKDIKKMWYKQTVDPDFETGINLDEMSQNDKNKQTENQNDKMQNENVEAKDNQTQSKKKDQDSEITENKDKFKPRQIQGSRMMVFLYHIENLLKAIFITSTTHFTRFSHYLAFFICLLAIYRQLKRPRWNKEYGAALLRNEFAHNLIYMIPYSIFSHSRNIIYFFPLMVHFWLGICEYINLRQGLFYKLSHKVVDRTRQNKSNLLLLKAKSEVYMVGYHLFVILVWSFYNSENIQQNILLIVFYVNFLRIKYMMSLNLQTAFAQFNDSAKKNFDAPETNKIVRWTYKKIYQFCLYMVKFDKNDKKHEKQKN</sequence>
<comment type="caution">
    <text evidence="8">The sequence shown here is derived from an EMBL/GenBank/DDBJ whole genome shotgun (WGS) entry which is preliminary data.</text>
</comment>